<dbReference type="Pfam" id="PF18330">
    <property type="entry name" value="Lig_C"/>
    <property type="match status" value="1"/>
</dbReference>
<dbReference type="Proteomes" id="UP000681041">
    <property type="component" value="Chromosome"/>
</dbReference>
<keyword evidence="4" id="KW-1185">Reference proteome</keyword>
<dbReference type="RefSeq" id="WP_211534164.1">
    <property type="nucleotide sequence ID" value="NZ_CP058560.1"/>
</dbReference>
<dbReference type="OrthoDB" id="14524at2157"/>
<dbReference type="InterPro" id="IPR021122">
    <property type="entry name" value="RNA_ligase_dom_REL/Rnl2"/>
</dbReference>
<dbReference type="Gene3D" id="3.30.70.2160">
    <property type="match status" value="1"/>
</dbReference>
<evidence type="ECO:0000313" key="3">
    <source>
        <dbReference type="EMBL" id="QUH23217.1"/>
    </source>
</evidence>
<evidence type="ECO:0000259" key="2">
    <source>
        <dbReference type="Pfam" id="PF18330"/>
    </source>
</evidence>
<dbReference type="EMBL" id="CP058560">
    <property type="protein sequence ID" value="QUH23217.1"/>
    <property type="molecule type" value="Genomic_DNA"/>
</dbReference>
<proteinExistence type="predicted"/>
<dbReference type="InterPro" id="IPR001072">
    <property type="entry name" value="RNA_ligase_Pab1020"/>
</dbReference>
<dbReference type="Gene3D" id="3.30.470.30">
    <property type="entry name" value="DNA ligase/mRNA capping enzyme"/>
    <property type="match status" value="1"/>
</dbReference>
<dbReference type="KEGG" id="meme:HYG87_05255"/>
<dbReference type="SUPFAM" id="SSF56091">
    <property type="entry name" value="DNA ligase/mRNA capping enzyme, catalytic domain"/>
    <property type="match status" value="1"/>
</dbReference>
<dbReference type="PRINTS" id="PR01048">
    <property type="entry name" value="Y414FAMILY"/>
</dbReference>
<accession>A0A8T8K5E0</accession>
<dbReference type="Gene3D" id="3.30.1490.70">
    <property type="match status" value="1"/>
</dbReference>
<gene>
    <name evidence="3" type="ORF">HYG87_05255</name>
</gene>
<reference evidence="3" key="1">
    <citation type="submission" date="2020-07" db="EMBL/GenBank/DDBJ databases">
        <title>Methanobacterium. sp. MethCan genome.</title>
        <authorList>
            <person name="Postec A."/>
            <person name="Quemeneur M."/>
        </authorList>
    </citation>
    <scope>NUCLEOTIDE SEQUENCE</scope>
    <source>
        <strain evidence="3">MethCAN</strain>
    </source>
</reference>
<organism evidence="3 4">
    <name type="scientific">Methanobacterium alkalithermotolerans</name>
    <dbReference type="NCBI Taxonomy" id="2731220"/>
    <lineage>
        <taxon>Archaea</taxon>
        <taxon>Methanobacteriati</taxon>
        <taxon>Methanobacteriota</taxon>
        <taxon>Methanomada group</taxon>
        <taxon>Methanobacteria</taxon>
        <taxon>Methanobacteriales</taxon>
        <taxon>Methanobacteriaceae</taxon>
        <taxon>Methanobacterium</taxon>
    </lineage>
</organism>
<dbReference type="CDD" id="cd07894">
    <property type="entry name" value="Adenylation_RNA_ligase"/>
    <property type="match status" value="1"/>
</dbReference>
<feature type="domain" description="RNA ligase" evidence="1">
    <location>
        <begin position="115"/>
        <end position="279"/>
    </location>
</feature>
<dbReference type="AlphaFoldDB" id="A0A8T8K5E0"/>
<dbReference type="GO" id="GO:0016874">
    <property type="term" value="F:ligase activity"/>
    <property type="evidence" value="ECO:0007669"/>
    <property type="project" value="UniProtKB-KW"/>
</dbReference>
<keyword evidence="3" id="KW-0436">Ligase</keyword>
<dbReference type="InterPro" id="IPR041596">
    <property type="entry name" value="Lig_Pab1020_C"/>
</dbReference>
<dbReference type="Gene3D" id="3.10.450.740">
    <property type="match status" value="1"/>
</dbReference>
<feature type="domain" description="RNA ligase Pab1020 C-terminal" evidence="2">
    <location>
        <begin position="290"/>
        <end position="410"/>
    </location>
</feature>
<dbReference type="NCBIfam" id="TIGR01209">
    <property type="entry name" value="RNA ligase"/>
    <property type="match status" value="1"/>
</dbReference>
<evidence type="ECO:0000313" key="4">
    <source>
        <dbReference type="Proteomes" id="UP000681041"/>
    </source>
</evidence>
<evidence type="ECO:0000259" key="1">
    <source>
        <dbReference type="Pfam" id="PF09414"/>
    </source>
</evidence>
<sequence>MKIDWRKNNSLTHFFYLCPQCDLISEISIENFLEEKIHQKVGIKSEKLEEAIKKGTIKFYHSLNIPTLQFKKGLGKIEEGTVIYLTNNIQVIRGFPKIRRTLLLSPSLENYFPDQVAVEEKMNGYNVRLACLECESDSKDDITIIALTRGGYICPFTTKKAQELMDLSTFFQDNPDLVLCGEMVGTANPYVSHHYEEIGNLGFRVFDIRQKLTNQPLSLDKKRKLLEDYGLPVVRLYGIFPVKEASEKIKEIVKQIGLENREGVVMKQPEMELSPLKYTSSQAHNREIKYAFNFPFDFGRAFFFSRVIREGFQAYEMEDSPEELRKRAQRMGESIIYPMLKIIQDIAEGDSAIEDTIIEVDNQDEAEEFMRHLHDLGVSAVLEDYNDGKAVIRRIHQSTNDKIRNYLKGGLY</sequence>
<dbReference type="Pfam" id="PF09414">
    <property type="entry name" value="RNA_ligase"/>
    <property type="match status" value="1"/>
</dbReference>
<protein>
    <submittedName>
        <fullName evidence="3">RNA ligase</fullName>
    </submittedName>
</protein>
<dbReference type="GeneID" id="64820150"/>
<name>A0A8T8K5E0_9EURY</name>